<feature type="region of interest" description="Disordered" evidence="1">
    <location>
        <begin position="394"/>
        <end position="417"/>
    </location>
</feature>
<organism evidence="2 3">
    <name type="scientific">Phytophthora sojae (strain P6497)</name>
    <name type="common">Soybean stem and root rot agent</name>
    <name type="synonym">Phytophthora megasperma f. sp. glycines</name>
    <dbReference type="NCBI Taxonomy" id="1094619"/>
    <lineage>
        <taxon>Eukaryota</taxon>
        <taxon>Sar</taxon>
        <taxon>Stramenopiles</taxon>
        <taxon>Oomycota</taxon>
        <taxon>Peronosporomycetes</taxon>
        <taxon>Peronosporales</taxon>
        <taxon>Peronosporaceae</taxon>
        <taxon>Phytophthora</taxon>
    </lineage>
</organism>
<evidence type="ECO:0000313" key="2">
    <source>
        <dbReference type="EMBL" id="EGZ18250.1"/>
    </source>
</evidence>
<protein>
    <submittedName>
        <fullName evidence="2">Uncharacterized protein</fullName>
    </submittedName>
</protein>
<keyword evidence="3" id="KW-1185">Reference proteome</keyword>
<dbReference type="KEGG" id="psoj:PHYSODRAFT_332079"/>
<sequence>MLTQSQGRVAARATVVCWHSDSVLQGGARLDGRLPPDPPGLKSVVQPLTKYCTKVLDLMHRCSSPMVMMTNGQQPWQWLLLLLGRRWHAHSLLEGCLGQARTWQPVCGLVRGRWHVYMRNTIPQRDAVATLDASRCVTLTVRVALDVREVPLVHATLLVHVALEVHEALMAVVVLYGLCAMRSCTHTDLVLVAATQDAIAGDGGQYTPHHDEVPLRYPGVEGRHLSVGDVMAVTRCRALDKSAALLCMMSGLLEAAMVAQANTTLKHHASWLWSALDHSPWVEPTYSADRHSAPCEQGPVGPLSWPEMSSTALSMVTLRADRKGAVPRGRHCSTNVPAGPEGHATPTTGCLRGTPQVWRHMHPVPRHSAPASAVNTATKRVGFAANIAEGRGVPRGVPAAGTSHCGRDDEARQPCGGSARESDLWVFGFS</sequence>
<dbReference type="RefSeq" id="XP_009527308.1">
    <property type="nucleotide sequence ID" value="XM_009529013.1"/>
</dbReference>
<dbReference type="AlphaFoldDB" id="G4ZJN0"/>
<accession>G4ZJN0</accession>
<dbReference type="GeneID" id="20646384"/>
<dbReference type="InParanoid" id="G4ZJN0"/>
<dbReference type="Proteomes" id="UP000002640">
    <property type="component" value="Unassembled WGS sequence"/>
</dbReference>
<dbReference type="EMBL" id="JH159154">
    <property type="protein sequence ID" value="EGZ18250.1"/>
    <property type="molecule type" value="Genomic_DNA"/>
</dbReference>
<gene>
    <name evidence="2" type="ORF">PHYSODRAFT_332079</name>
</gene>
<evidence type="ECO:0000313" key="3">
    <source>
        <dbReference type="Proteomes" id="UP000002640"/>
    </source>
</evidence>
<name>G4ZJN0_PHYSP</name>
<proteinExistence type="predicted"/>
<feature type="region of interest" description="Disordered" evidence="1">
    <location>
        <begin position="324"/>
        <end position="348"/>
    </location>
</feature>
<evidence type="ECO:0000256" key="1">
    <source>
        <dbReference type="SAM" id="MobiDB-lite"/>
    </source>
</evidence>
<reference evidence="2 3" key="1">
    <citation type="journal article" date="2006" name="Science">
        <title>Phytophthora genome sequences uncover evolutionary origins and mechanisms of pathogenesis.</title>
        <authorList>
            <person name="Tyler B.M."/>
            <person name="Tripathy S."/>
            <person name="Zhang X."/>
            <person name="Dehal P."/>
            <person name="Jiang R.H."/>
            <person name="Aerts A."/>
            <person name="Arredondo F.D."/>
            <person name="Baxter L."/>
            <person name="Bensasson D."/>
            <person name="Beynon J.L."/>
            <person name="Chapman J."/>
            <person name="Damasceno C.M."/>
            <person name="Dorrance A.E."/>
            <person name="Dou D."/>
            <person name="Dickerman A.W."/>
            <person name="Dubchak I.L."/>
            <person name="Garbelotto M."/>
            <person name="Gijzen M."/>
            <person name="Gordon S.G."/>
            <person name="Govers F."/>
            <person name="Grunwald N.J."/>
            <person name="Huang W."/>
            <person name="Ivors K.L."/>
            <person name="Jones R.W."/>
            <person name="Kamoun S."/>
            <person name="Krampis K."/>
            <person name="Lamour K.H."/>
            <person name="Lee M.K."/>
            <person name="McDonald W.H."/>
            <person name="Medina M."/>
            <person name="Meijer H.J."/>
            <person name="Nordberg E.K."/>
            <person name="Maclean D.J."/>
            <person name="Ospina-Giraldo M.D."/>
            <person name="Morris P.F."/>
            <person name="Phuntumart V."/>
            <person name="Putnam N.H."/>
            <person name="Rash S."/>
            <person name="Rose J.K."/>
            <person name="Sakihama Y."/>
            <person name="Salamov A.A."/>
            <person name="Savidor A."/>
            <person name="Scheuring C.F."/>
            <person name="Smith B.M."/>
            <person name="Sobral B.W."/>
            <person name="Terry A."/>
            <person name="Torto-Alalibo T.A."/>
            <person name="Win J."/>
            <person name="Xu Z."/>
            <person name="Zhang H."/>
            <person name="Grigoriev I.V."/>
            <person name="Rokhsar D.S."/>
            <person name="Boore J.L."/>
        </authorList>
    </citation>
    <scope>NUCLEOTIDE SEQUENCE [LARGE SCALE GENOMIC DNA]</scope>
    <source>
        <strain evidence="2 3">P6497</strain>
    </source>
</reference>